<dbReference type="Gene3D" id="3.40.50.2300">
    <property type="match status" value="1"/>
</dbReference>
<dbReference type="EMBL" id="JAESVP010000002">
    <property type="protein sequence ID" value="MBL4927297.1"/>
    <property type="molecule type" value="Genomic_DNA"/>
</dbReference>
<dbReference type="InterPro" id="IPR011006">
    <property type="entry name" value="CheY-like_superfamily"/>
</dbReference>
<dbReference type="AlphaFoldDB" id="A0A8J7MN60"/>
<comment type="caution">
    <text evidence="4">The sequence shown here is derived from an EMBL/GenBank/DDBJ whole genome shotgun (WGS) entry which is preliminary data.</text>
</comment>
<evidence type="ECO:0000313" key="4">
    <source>
        <dbReference type="EMBL" id="MBL4927297.1"/>
    </source>
</evidence>
<dbReference type="PANTHER" id="PTHR44591:SF3">
    <property type="entry name" value="RESPONSE REGULATORY DOMAIN-CONTAINING PROTEIN"/>
    <property type="match status" value="1"/>
</dbReference>
<dbReference type="CDD" id="cd00156">
    <property type="entry name" value="REC"/>
    <property type="match status" value="1"/>
</dbReference>
<keyword evidence="5" id="KW-1185">Reference proteome</keyword>
<dbReference type="RefSeq" id="WP_202658442.1">
    <property type="nucleotide sequence ID" value="NZ_JAESVP010000002.1"/>
</dbReference>
<dbReference type="GO" id="GO:0000160">
    <property type="term" value="P:phosphorelay signal transduction system"/>
    <property type="evidence" value="ECO:0007669"/>
    <property type="project" value="InterPro"/>
</dbReference>
<dbReference type="Proteomes" id="UP000619033">
    <property type="component" value="Unassembled WGS sequence"/>
</dbReference>
<gene>
    <name evidence="4" type="ORF">JI744_04185</name>
</gene>
<dbReference type="SMART" id="SM00448">
    <property type="entry name" value="REC"/>
    <property type="match status" value="1"/>
</dbReference>
<feature type="modified residue" description="4-aspartylphosphate" evidence="2">
    <location>
        <position position="78"/>
    </location>
</feature>
<evidence type="ECO:0000256" key="2">
    <source>
        <dbReference type="PROSITE-ProRule" id="PRU00169"/>
    </source>
</evidence>
<evidence type="ECO:0000259" key="3">
    <source>
        <dbReference type="PROSITE" id="PS50110"/>
    </source>
</evidence>
<keyword evidence="1 2" id="KW-0597">Phosphoprotein</keyword>
<dbReference type="PROSITE" id="PS50110">
    <property type="entry name" value="RESPONSE_REGULATORY"/>
    <property type="match status" value="1"/>
</dbReference>
<dbReference type="SUPFAM" id="SSF52172">
    <property type="entry name" value="CheY-like"/>
    <property type="match status" value="1"/>
</dbReference>
<protein>
    <submittedName>
        <fullName evidence="4">Response regulator</fullName>
    </submittedName>
</protein>
<name>A0A8J7MN60_9RHOB</name>
<evidence type="ECO:0000313" key="5">
    <source>
        <dbReference type="Proteomes" id="UP000619033"/>
    </source>
</evidence>
<accession>A0A8J7MN60</accession>
<dbReference type="InterPro" id="IPR050595">
    <property type="entry name" value="Bact_response_regulator"/>
</dbReference>
<dbReference type="InterPro" id="IPR001789">
    <property type="entry name" value="Sig_transdc_resp-reg_receiver"/>
</dbReference>
<organism evidence="4 5">
    <name type="scientific">Fuscibacter oryzae</name>
    <dbReference type="NCBI Taxonomy" id="2803939"/>
    <lineage>
        <taxon>Bacteria</taxon>
        <taxon>Pseudomonadati</taxon>
        <taxon>Pseudomonadota</taxon>
        <taxon>Alphaproteobacteria</taxon>
        <taxon>Rhodobacterales</taxon>
        <taxon>Paracoccaceae</taxon>
        <taxon>Fuscibacter</taxon>
    </lineage>
</organism>
<dbReference type="Pfam" id="PF00072">
    <property type="entry name" value="Response_reg"/>
    <property type="match status" value="1"/>
</dbReference>
<feature type="domain" description="Response regulatory" evidence="3">
    <location>
        <begin position="29"/>
        <end position="142"/>
    </location>
</feature>
<dbReference type="PANTHER" id="PTHR44591">
    <property type="entry name" value="STRESS RESPONSE REGULATOR PROTEIN 1"/>
    <property type="match status" value="1"/>
</dbReference>
<sequence>MPHLASDPPAPALALPADLQAPLPLRGLTMLAVEDSRFASDALRLICQRTGARLRRAETLAAAQAHLRTYRPDVAIIDLGLPDGNGLGLIAELARSPHRPEVILATSGDPMGRAASLDAGADGFMEKPIESVAWFCRQLNAVMPIRGLAAALDREEALRPDPLALHDDLERAAELLARQVPPGRYVAGFVRGLAGQMHDAPLAEAARAARSGVPGGISALKGLIDDHLAAPLPAFTPGRSGS</sequence>
<reference evidence="4" key="1">
    <citation type="submission" date="2021-01" db="EMBL/GenBank/DDBJ databases">
        <title>Genome seq and assembly of Tabrizicola sp. KVB23.</title>
        <authorList>
            <person name="Chhetri G."/>
        </authorList>
    </citation>
    <scope>NUCLEOTIDE SEQUENCE</scope>
    <source>
        <strain evidence="4">KVB23</strain>
    </source>
</reference>
<evidence type="ECO:0000256" key="1">
    <source>
        <dbReference type="ARBA" id="ARBA00022553"/>
    </source>
</evidence>
<proteinExistence type="predicted"/>